<sequence length="64" mass="7194">EFDEKKMVGGLPSPLRREFIDFEILDDITRLAYEEKLPASVSQAYRSVSTFGKAASVADVVPRF</sequence>
<dbReference type="AlphaFoldDB" id="A0A1M2W237"/>
<protein>
    <submittedName>
        <fullName evidence="1">Uncharacterized protein</fullName>
    </submittedName>
</protein>
<gene>
    <name evidence="1" type="ORF">TRAPUB_9515</name>
</gene>
<evidence type="ECO:0000313" key="2">
    <source>
        <dbReference type="Proteomes" id="UP000184267"/>
    </source>
</evidence>
<organism evidence="1 2">
    <name type="scientific">Trametes pubescens</name>
    <name type="common">White-rot fungus</name>
    <dbReference type="NCBI Taxonomy" id="154538"/>
    <lineage>
        <taxon>Eukaryota</taxon>
        <taxon>Fungi</taxon>
        <taxon>Dikarya</taxon>
        <taxon>Basidiomycota</taxon>
        <taxon>Agaricomycotina</taxon>
        <taxon>Agaricomycetes</taxon>
        <taxon>Polyporales</taxon>
        <taxon>Polyporaceae</taxon>
        <taxon>Trametes</taxon>
    </lineage>
</organism>
<reference evidence="1 2" key="1">
    <citation type="submission" date="2016-10" db="EMBL/GenBank/DDBJ databases">
        <title>Genome sequence of the basidiomycete white-rot fungus Trametes pubescens.</title>
        <authorList>
            <person name="Makela M.R."/>
            <person name="Granchi Z."/>
            <person name="Peng M."/>
            <person name="De Vries R.P."/>
            <person name="Grigoriev I."/>
            <person name="Riley R."/>
            <person name="Hilden K."/>
        </authorList>
    </citation>
    <scope>NUCLEOTIDE SEQUENCE [LARGE SCALE GENOMIC DNA]</scope>
    <source>
        <strain evidence="1 2">FBCC735</strain>
    </source>
</reference>
<dbReference type="EMBL" id="MNAD01000348">
    <property type="protein sequence ID" value="OJT13945.1"/>
    <property type="molecule type" value="Genomic_DNA"/>
</dbReference>
<keyword evidence="2" id="KW-1185">Reference proteome</keyword>
<feature type="non-terminal residue" evidence="1">
    <location>
        <position position="1"/>
    </location>
</feature>
<comment type="caution">
    <text evidence="1">The sequence shown here is derived from an EMBL/GenBank/DDBJ whole genome shotgun (WGS) entry which is preliminary data.</text>
</comment>
<dbReference type="Proteomes" id="UP000184267">
    <property type="component" value="Unassembled WGS sequence"/>
</dbReference>
<dbReference type="OrthoDB" id="2796114at2759"/>
<evidence type="ECO:0000313" key="1">
    <source>
        <dbReference type="EMBL" id="OJT13945.1"/>
    </source>
</evidence>
<name>A0A1M2W237_TRAPU</name>
<proteinExistence type="predicted"/>
<accession>A0A1M2W237</accession>